<dbReference type="Proteomes" id="UP000005732">
    <property type="component" value="Unassembled WGS sequence"/>
</dbReference>
<evidence type="ECO:0000313" key="1">
    <source>
        <dbReference type="EMBL" id="EJC80253.1"/>
    </source>
</evidence>
<dbReference type="OrthoDB" id="8353888at2"/>
<gene>
    <name evidence="1" type="ORF">Rleg4DRAFT_1874</name>
</gene>
<evidence type="ECO:0000313" key="2">
    <source>
        <dbReference type="Proteomes" id="UP000005732"/>
    </source>
</evidence>
<proteinExistence type="predicted"/>
<protein>
    <submittedName>
        <fullName evidence="1">Uncharacterized protein</fullName>
    </submittedName>
</protein>
<accession>J0W528</accession>
<dbReference type="HOGENOM" id="CLU_004946_0_0_5"/>
<dbReference type="RefSeq" id="WP_003580786.1">
    <property type="nucleotide sequence ID" value="NZ_JH719395.1"/>
</dbReference>
<name>J0W528_RHILT</name>
<dbReference type="EMBL" id="JH719395">
    <property type="protein sequence ID" value="EJC80253.1"/>
    <property type="molecule type" value="Genomic_DNA"/>
</dbReference>
<reference evidence="1 2" key="1">
    <citation type="submission" date="2012-02" db="EMBL/GenBank/DDBJ databases">
        <title>Improved High-Quality Draft Sequence of Rhizobium leguminosarum bv. trifolii WSM2297.</title>
        <authorList>
            <consortium name="US DOE Joint Genome Institute"/>
            <person name="Lucas S."/>
            <person name="Han J."/>
            <person name="Lapidus A."/>
            <person name="Cheng J.-F."/>
            <person name="Goodwin L."/>
            <person name="Pitluck S."/>
            <person name="Peters L."/>
            <person name="Ovchinnikova G."/>
            <person name="Zhang X."/>
            <person name="Detter J.C."/>
            <person name="Han C."/>
            <person name="Tapia R."/>
            <person name="Land M."/>
            <person name="Hauser L."/>
            <person name="Kyrpides N."/>
            <person name="Ivanova N."/>
            <person name="Pagani I."/>
            <person name="Brau L."/>
            <person name="Yates R."/>
            <person name="O'Hara G."/>
            <person name="Rui T."/>
            <person name="Howieson J."/>
            <person name="Reeve W."/>
            <person name="Woyke T."/>
        </authorList>
    </citation>
    <scope>NUCLEOTIDE SEQUENCE [LARGE SCALE GENOMIC DNA]</scope>
    <source>
        <strain evidence="1 2">WSM2297</strain>
    </source>
</reference>
<sequence length="1424" mass="159297">MRYQGIDQIGCGGEQAIDVGGDPVRNCELEPVEVSSAHSELLNKFSQDTYPSDVKELVERFPVIAPHQHYPADGKRAGLVRVLNECIRNGKFPRSRNNLSKIHRDFLIRTANISPGMLQKCDGLLRDYDSILDEVEPQHRRTAHWFAHDPFAKAVVERFPLLAPHQGYLPGSISSRVVRYLNGCVAGGSFPRSPKNPLRIYRNAVAEAVGSSGLFDQNRIIKDYETVIDIVEPGNSLVGLAESSDDVSDIVGRYPVLAIHQAFARDSAPWRLVKVLNLCLRKGCFPRSNHDYSKISRPFLYEEAGVTSATLSLHRTILHDYETIIDVIEERAGHRLFDPEVSAIVQRFPTLRPYQNQGSNAQRTLVAALNKCITVGKFPRSRKDKSKIERAFLSREVGVSHHTIMRYENVLVAYEAILDGVEPDLATPIDCEAIDDAALVAKRYPSLLIHQQYPDHGAKAIVVRVLNRCLAERMVPHTEASLLQIDRGYLRHATGLSSLQLSKCYEIIHDYEAVTEMLEEESAQGILITRDENLAAVLEQHPELAVHQEYRRGSAAYRVVRELNRQIVAGQLDRNASGTIQKKSIARKLGLTTLGTQTLQSVFRDYDATLGPEGGSISSKIPSMRTWFLEQMRDGTLETHLGKVSRQQFLTEFGLSNNHTVLKRSSAILQLIAEYDAKVSETSYRSRLDVDRLEALRVALQTDVDFCQDGKRINRRSLEEKLGFARGTLARSPYIELVLKTQALLAKARAADGLVVRAAGRMFRFNSLLEMGWSHRVAQRVARTFGSIYEKSAKEYAKGHYSSLLTLLGFMGRNASEHCTAVRHAVEAGLPLKDLADDFTIAVTQEFRDFLEGRYSNIRSRNTRLANANVVIVNLSNNGVFPPVTRGIPQYREKSGSHLLSLAEVTQSTVNLRSGSNVDDYLHFATSQLQQAASVRQIDISEKDRSAFSHVLREELNRQDIKVAENPAQVILKVLDKRLDAISAACASIMKRGRAIWERGRRLLGRGNDLGGDVEIISRGEHPEPSKPSVRYPPMSDNHEQDLADVLKTVESHCGSLCPSGGRRTNDPYRIFLLKKIARLAGIGTRDFQEFLTPSPRTISAVLALYLIGSGSNVSVGRTLHVNSIEPAEEPHHSKVTGYKARAGGKPIFAVLEDRSDAIVGLKWINGAFGSVVATGDNARMLFKVRGSDDQFKCIEEWAFRSEFKRIVSEVAELDGLKITPNMLRPSVLLKAALESDGGTHLSRALGQHGERVHEGYVNKYPIRYLRDTDIRLFMHAMETVVIRNVEEAEAFLGVDSEGMTRRVEAVMRTGLGTLCADRYGKPGNDGKICQSLDCVSGCPQLILIAIPKEIALLQLWQLSLRLVEGDWIRDRPERWEKVWLPWLCFCDAVETKMRQSFSSVWSAASKICSEMMMNENFKPMRLF</sequence>
<organism evidence="1 2">
    <name type="scientific">Rhizobium leguminosarum bv. trifolii WSM2297</name>
    <dbReference type="NCBI Taxonomy" id="754762"/>
    <lineage>
        <taxon>Bacteria</taxon>
        <taxon>Pseudomonadati</taxon>
        <taxon>Pseudomonadota</taxon>
        <taxon>Alphaproteobacteria</taxon>
        <taxon>Hyphomicrobiales</taxon>
        <taxon>Rhizobiaceae</taxon>
        <taxon>Rhizobium/Agrobacterium group</taxon>
        <taxon>Rhizobium</taxon>
    </lineage>
</organism>